<evidence type="ECO:0000313" key="2">
    <source>
        <dbReference type="EMBL" id="KAL3700136.1"/>
    </source>
</evidence>
<name>A0ABD3ICY2_9MARC</name>
<accession>A0ABD3ICY2</accession>
<dbReference type="AlphaFoldDB" id="A0ABD3ICY2"/>
<keyword evidence="1" id="KW-0472">Membrane</keyword>
<sequence length="197" mass="22535">MSADGGLECPWAVVKLPCLPLQLPLFIACPWCQFLTFRITWKGSLKYPCKNFFLLWILEGIRGDSVRQRPRSEGLVSPGQAPTNGILNAVRPRQLRVSSELHHQRSGTDYFLEAVQATWDVAHWRQRLARIFSFFVQITSKLPLVFLFLFIICYVLPFSTLILAAYCAVTVVFAVPSFLMVYFSFPSLDWLAREIVT</sequence>
<feature type="transmembrane region" description="Helical" evidence="1">
    <location>
        <begin position="163"/>
        <end position="185"/>
    </location>
</feature>
<dbReference type="PANTHER" id="PTHR46616:SF2">
    <property type="entry name" value="OS03G0211100 PROTEIN"/>
    <property type="match status" value="1"/>
</dbReference>
<proteinExistence type="predicted"/>
<feature type="transmembrane region" description="Helical" evidence="1">
    <location>
        <begin position="134"/>
        <end position="157"/>
    </location>
</feature>
<keyword evidence="1" id="KW-0812">Transmembrane</keyword>
<evidence type="ECO:0000256" key="1">
    <source>
        <dbReference type="SAM" id="Phobius"/>
    </source>
</evidence>
<comment type="caution">
    <text evidence="2">The sequence shown here is derived from an EMBL/GenBank/DDBJ whole genome shotgun (WGS) entry which is preliminary data.</text>
</comment>
<dbReference type="Proteomes" id="UP001633002">
    <property type="component" value="Unassembled WGS sequence"/>
</dbReference>
<keyword evidence="1" id="KW-1133">Transmembrane helix</keyword>
<dbReference type="EMBL" id="JBJQOH010000001">
    <property type="protein sequence ID" value="KAL3700136.1"/>
    <property type="molecule type" value="Genomic_DNA"/>
</dbReference>
<dbReference type="PANTHER" id="PTHR46616">
    <property type="entry name" value="UBIQUITIN-PROTEIN LIGASE"/>
    <property type="match status" value="1"/>
</dbReference>
<evidence type="ECO:0000313" key="3">
    <source>
        <dbReference type="Proteomes" id="UP001633002"/>
    </source>
</evidence>
<protein>
    <submittedName>
        <fullName evidence="2">Uncharacterized protein</fullName>
    </submittedName>
</protein>
<reference evidence="2 3" key="1">
    <citation type="submission" date="2024-09" db="EMBL/GenBank/DDBJ databases">
        <title>Chromosome-scale assembly of Riccia sorocarpa.</title>
        <authorList>
            <person name="Paukszto L."/>
        </authorList>
    </citation>
    <scope>NUCLEOTIDE SEQUENCE [LARGE SCALE GENOMIC DNA]</scope>
    <source>
        <strain evidence="2">LP-2024</strain>
        <tissue evidence="2">Aerial parts of the thallus</tissue>
    </source>
</reference>
<keyword evidence="3" id="KW-1185">Reference proteome</keyword>
<organism evidence="2 3">
    <name type="scientific">Riccia sorocarpa</name>
    <dbReference type="NCBI Taxonomy" id="122646"/>
    <lineage>
        <taxon>Eukaryota</taxon>
        <taxon>Viridiplantae</taxon>
        <taxon>Streptophyta</taxon>
        <taxon>Embryophyta</taxon>
        <taxon>Marchantiophyta</taxon>
        <taxon>Marchantiopsida</taxon>
        <taxon>Marchantiidae</taxon>
        <taxon>Marchantiales</taxon>
        <taxon>Ricciaceae</taxon>
        <taxon>Riccia</taxon>
    </lineage>
</organism>
<gene>
    <name evidence="2" type="ORF">R1sor_018158</name>
</gene>